<evidence type="ECO:0000313" key="2">
    <source>
        <dbReference type="EMBL" id="ABC34481.1"/>
    </source>
</evidence>
<name>Q2T4P3_BURTA</name>
<evidence type="ECO:0000256" key="1">
    <source>
        <dbReference type="SAM" id="MobiDB-lite"/>
    </source>
</evidence>
<dbReference type="AlphaFoldDB" id="Q2T4P3"/>
<proteinExistence type="predicted"/>
<gene>
    <name evidence="2" type="ordered locus">BTH_II1662</name>
</gene>
<feature type="compositionally biased region" description="Basic and acidic residues" evidence="1">
    <location>
        <begin position="24"/>
        <end position="35"/>
    </location>
</feature>
<accession>Q2T4P3</accession>
<dbReference type="HOGENOM" id="CLU_2877238_0_0_4"/>
<dbReference type="Proteomes" id="UP000001930">
    <property type="component" value="Chromosome II"/>
</dbReference>
<keyword evidence="3" id="KW-1185">Reference proteome</keyword>
<reference evidence="2 3" key="1">
    <citation type="journal article" date="2005" name="BMC Genomics">
        <title>Bacterial genome adaptation to niches: divergence of the potential virulence genes in three Burkholderia species of different survival strategies.</title>
        <authorList>
            <person name="Kim H.S."/>
            <person name="Schell M.A."/>
            <person name="Yu Y."/>
            <person name="Ulrich R.L."/>
            <person name="Sarria S.H."/>
            <person name="Nierman W.C."/>
            <person name="DeShazer D."/>
        </authorList>
    </citation>
    <scope>NUCLEOTIDE SEQUENCE [LARGE SCALE GENOMIC DNA]</scope>
    <source>
        <strain evidence="3">ATCC 700388 / DSM 13276 / CCUG 48851 / CIP 106301 / E264</strain>
    </source>
</reference>
<sequence>MLAGDMGDAGGDAGPGSASGAMADARRDRESERGKGPIAAWPRPPIRRACSRPIRRFVDSIDP</sequence>
<feature type="region of interest" description="Disordered" evidence="1">
    <location>
        <begin position="1"/>
        <end position="49"/>
    </location>
</feature>
<evidence type="ECO:0000313" key="3">
    <source>
        <dbReference type="Proteomes" id="UP000001930"/>
    </source>
</evidence>
<organism evidence="2 3">
    <name type="scientific">Burkholderia thailandensis (strain ATCC 700388 / DSM 13276 / CCUG 48851 / CIP 106301 / E264)</name>
    <dbReference type="NCBI Taxonomy" id="271848"/>
    <lineage>
        <taxon>Bacteria</taxon>
        <taxon>Pseudomonadati</taxon>
        <taxon>Pseudomonadota</taxon>
        <taxon>Betaproteobacteria</taxon>
        <taxon>Burkholderiales</taxon>
        <taxon>Burkholderiaceae</taxon>
        <taxon>Burkholderia</taxon>
        <taxon>pseudomallei group</taxon>
    </lineage>
</organism>
<dbReference type="KEGG" id="bte:BTH_II1662"/>
<dbReference type="EMBL" id="CP000085">
    <property type="protein sequence ID" value="ABC34481.1"/>
    <property type="molecule type" value="Genomic_DNA"/>
</dbReference>
<protein>
    <submittedName>
        <fullName evidence="2">Uncharacterized protein</fullName>
    </submittedName>
</protein>